<name>A0A1X6ZZ24_9RHOB</name>
<dbReference type="OrthoDB" id="6293260at2"/>
<sequence length="183" mass="19771">MTTHLALIPTLHTPRLTLRAPGARDAEALMAFYASDRARFVGGPKDRAQAWRQLGTEIGHWVMRGYGRWMVDVTETGETVGMVGLWNPEGWPEPEIGWDLFEGAEGRGYATEAAEAARAHAYDVLGWSTAISLVDPENHGSAAVARRLGAAPDGTFTMGDHEVVIYRHPGPDALSEGGAEAYA</sequence>
<protein>
    <recommendedName>
        <fullName evidence="1">N-acetyltransferase domain-containing protein</fullName>
    </recommendedName>
</protein>
<reference evidence="2 3" key="1">
    <citation type="submission" date="2017-03" db="EMBL/GenBank/DDBJ databases">
        <authorList>
            <person name="Afonso C.L."/>
            <person name="Miller P.J."/>
            <person name="Scott M.A."/>
            <person name="Spackman E."/>
            <person name="Goraichik I."/>
            <person name="Dimitrov K.M."/>
            <person name="Suarez D.L."/>
            <person name="Swayne D.E."/>
        </authorList>
    </citation>
    <scope>NUCLEOTIDE SEQUENCE [LARGE SCALE GENOMIC DNA]</scope>
    <source>
        <strain evidence="2 3">CECT 7751</strain>
    </source>
</reference>
<dbReference type="PANTHER" id="PTHR43792">
    <property type="entry name" value="GNAT FAMILY, PUTATIVE (AFU_ORTHOLOGUE AFUA_3G00765)-RELATED-RELATED"/>
    <property type="match status" value="1"/>
</dbReference>
<dbReference type="Proteomes" id="UP000193963">
    <property type="component" value="Unassembled WGS sequence"/>
</dbReference>
<feature type="domain" description="N-acetyltransferase" evidence="1">
    <location>
        <begin position="16"/>
        <end position="171"/>
    </location>
</feature>
<dbReference type="InterPro" id="IPR016181">
    <property type="entry name" value="Acyl_CoA_acyltransferase"/>
</dbReference>
<evidence type="ECO:0000313" key="2">
    <source>
        <dbReference type="EMBL" id="SLN65711.1"/>
    </source>
</evidence>
<evidence type="ECO:0000313" key="3">
    <source>
        <dbReference type="Proteomes" id="UP000193963"/>
    </source>
</evidence>
<organism evidence="2 3">
    <name type="scientific">Pseudooceanicola marinus</name>
    <dbReference type="NCBI Taxonomy" id="396013"/>
    <lineage>
        <taxon>Bacteria</taxon>
        <taxon>Pseudomonadati</taxon>
        <taxon>Pseudomonadota</taxon>
        <taxon>Alphaproteobacteria</taxon>
        <taxon>Rhodobacterales</taxon>
        <taxon>Paracoccaceae</taxon>
        <taxon>Pseudooceanicola</taxon>
    </lineage>
</organism>
<dbReference type="RefSeq" id="WP_085889409.1">
    <property type="nucleotide sequence ID" value="NZ_FWFN01000007.1"/>
</dbReference>
<dbReference type="Gene3D" id="3.40.630.30">
    <property type="match status" value="1"/>
</dbReference>
<dbReference type="InterPro" id="IPR051531">
    <property type="entry name" value="N-acetyltransferase"/>
</dbReference>
<dbReference type="EMBL" id="FWFN01000007">
    <property type="protein sequence ID" value="SLN65711.1"/>
    <property type="molecule type" value="Genomic_DNA"/>
</dbReference>
<accession>A0A1X6ZZ24</accession>
<evidence type="ECO:0000259" key="1">
    <source>
        <dbReference type="PROSITE" id="PS51186"/>
    </source>
</evidence>
<keyword evidence="3" id="KW-1185">Reference proteome</keyword>
<dbReference type="GO" id="GO:0016747">
    <property type="term" value="F:acyltransferase activity, transferring groups other than amino-acyl groups"/>
    <property type="evidence" value="ECO:0007669"/>
    <property type="project" value="InterPro"/>
</dbReference>
<dbReference type="SUPFAM" id="SSF55729">
    <property type="entry name" value="Acyl-CoA N-acyltransferases (Nat)"/>
    <property type="match status" value="1"/>
</dbReference>
<dbReference type="Pfam" id="PF13302">
    <property type="entry name" value="Acetyltransf_3"/>
    <property type="match status" value="1"/>
</dbReference>
<dbReference type="AlphaFoldDB" id="A0A1X6ZZ24"/>
<dbReference type="PANTHER" id="PTHR43792:SF1">
    <property type="entry name" value="N-ACETYLTRANSFERASE DOMAIN-CONTAINING PROTEIN"/>
    <property type="match status" value="1"/>
</dbReference>
<dbReference type="PROSITE" id="PS51186">
    <property type="entry name" value="GNAT"/>
    <property type="match status" value="1"/>
</dbReference>
<gene>
    <name evidence="2" type="ORF">PSM7751_03376</name>
</gene>
<dbReference type="InterPro" id="IPR000182">
    <property type="entry name" value="GNAT_dom"/>
</dbReference>
<proteinExistence type="predicted"/>